<dbReference type="Gene3D" id="2.130.10.30">
    <property type="entry name" value="Regulator of chromosome condensation 1/beta-lactamase-inhibitor protein II"/>
    <property type="match status" value="1"/>
</dbReference>
<evidence type="ECO:0000259" key="5">
    <source>
        <dbReference type="Pfam" id="PF25390"/>
    </source>
</evidence>
<dbReference type="InterPro" id="IPR000408">
    <property type="entry name" value="Reg_chr_condens"/>
</dbReference>
<evidence type="ECO:0000313" key="7">
    <source>
        <dbReference type="Proteomes" id="UP001251528"/>
    </source>
</evidence>
<dbReference type="InterPro" id="IPR009091">
    <property type="entry name" value="RCC1/BLIP-II"/>
</dbReference>
<dbReference type="GO" id="GO:0005737">
    <property type="term" value="C:cytoplasm"/>
    <property type="evidence" value="ECO:0007669"/>
    <property type="project" value="TreeGrafter"/>
</dbReference>
<dbReference type="PROSITE" id="PS00625">
    <property type="entry name" value="RCC1_1"/>
    <property type="match status" value="1"/>
</dbReference>
<feature type="compositionally biased region" description="Basic and acidic residues" evidence="4">
    <location>
        <begin position="16"/>
        <end position="35"/>
    </location>
</feature>
<evidence type="ECO:0000256" key="1">
    <source>
        <dbReference type="ARBA" id="ARBA00022658"/>
    </source>
</evidence>
<proteinExistence type="predicted"/>
<dbReference type="Proteomes" id="UP001251528">
    <property type="component" value="Unassembled WGS sequence"/>
</dbReference>
<dbReference type="PANTHER" id="PTHR45982">
    <property type="entry name" value="REGULATOR OF CHROMOSOME CONDENSATION"/>
    <property type="match status" value="1"/>
</dbReference>
<dbReference type="PRINTS" id="PR00633">
    <property type="entry name" value="RCCNDNSATION"/>
</dbReference>
<dbReference type="SUPFAM" id="SSF50985">
    <property type="entry name" value="RCC1/BLIP-II"/>
    <property type="match status" value="1"/>
</dbReference>
<dbReference type="InterPro" id="IPR051553">
    <property type="entry name" value="Ran_GTPase-activating"/>
</dbReference>
<accession>A0AAJ0CC03</accession>
<reference evidence="6" key="1">
    <citation type="submission" date="2023-06" db="EMBL/GenBank/DDBJ databases">
        <title>Conoideocrella luteorostrata (Hypocreales: Clavicipitaceae), a potential biocontrol fungus for elongate hemlock scale in United States Christmas tree production areas.</title>
        <authorList>
            <person name="Barrett H."/>
            <person name="Lovett B."/>
            <person name="Macias A.M."/>
            <person name="Stajich J.E."/>
            <person name="Kasson M.T."/>
        </authorList>
    </citation>
    <scope>NUCLEOTIDE SEQUENCE</scope>
    <source>
        <strain evidence="6">ARSEF 14590</strain>
    </source>
</reference>
<keyword evidence="7" id="KW-1185">Reference proteome</keyword>
<feature type="repeat" description="RCC1" evidence="3">
    <location>
        <begin position="171"/>
        <end position="256"/>
    </location>
</feature>
<feature type="domain" description="RCC1-like" evidence="5">
    <location>
        <begin position="115"/>
        <end position="542"/>
    </location>
</feature>
<keyword evidence="1" id="KW-0344">Guanine-nucleotide releasing factor</keyword>
<sequence length="547" mass="58829">MPPGTVSSTRKKIKHREPGPERTTDKASPRIEKSAQNRSTNRANHVRRGGGPKTSSRPIKRPLETENDDQSPSVASGVVGKRVKTSAAAQQQQHESPSQSRSAVINQVPNEKLTVLIFGTGENGELGLGPKKKEALRPSPNPLLDVSDASALHVVQIACGGMHTVALTADNKIITWGVNDEKALGRDTEWEGKLQEINAGSGREDDDNGGDDDDDEADLNPLESTPKEIPIDSFPPNTRFSQVAAGDSCSFALTDTGHVYGWGSVRDSRGESRFRYDDDGELVAKQARPFHIQSLKNITQICCGDNHALALDTGGNVWAWGSNEQHQFGRRLVGRSSDPLTPRLVRVCRKKAKYIASGGYHCFAIDEHDDVYGWGANSFGEAGDAQTAGGNAAFVPPTKIADLCQKQVVVLDGGAHHSAAVTASGQCLTWGRMDDGQLGIAFTPEQLQEPTMIRLDERQKPRICVRPTVIPTVEQAIHVACGSDHTVLIDQTGRAYSTGYGYQGQLGQGSNDDVQVMQLIGGRHVKNQHLTWAGAGGQFSMVTGPAS</sequence>
<dbReference type="GO" id="GO:0005085">
    <property type="term" value="F:guanyl-nucleotide exchange factor activity"/>
    <property type="evidence" value="ECO:0007669"/>
    <property type="project" value="TreeGrafter"/>
</dbReference>
<dbReference type="AlphaFoldDB" id="A0AAJ0CC03"/>
<dbReference type="PROSITE" id="PS50012">
    <property type="entry name" value="RCC1_3"/>
    <property type="match status" value="6"/>
</dbReference>
<dbReference type="Pfam" id="PF25390">
    <property type="entry name" value="WD40_RLD"/>
    <property type="match status" value="1"/>
</dbReference>
<keyword evidence="2" id="KW-0677">Repeat</keyword>
<feature type="compositionally biased region" description="Acidic residues" evidence="4">
    <location>
        <begin position="204"/>
        <end position="218"/>
    </location>
</feature>
<name>A0AAJ0CC03_9HYPO</name>
<evidence type="ECO:0000256" key="4">
    <source>
        <dbReference type="SAM" id="MobiDB-lite"/>
    </source>
</evidence>
<feature type="repeat" description="RCC1" evidence="3">
    <location>
        <begin position="257"/>
        <end position="314"/>
    </location>
</feature>
<feature type="repeat" description="RCC1" evidence="3">
    <location>
        <begin position="113"/>
        <end position="170"/>
    </location>
</feature>
<protein>
    <recommendedName>
        <fullName evidence="5">RCC1-like domain-containing protein</fullName>
    </recommendedName>
</protein>
<dbReference type="PANTHER" id="PTHR45982:SF1">
    <property type="entry name" value="REGULATOR OF CHROMOSOME CONDENSATION"/>
    <property type="match status" value="1"/>
</dbReference>
<dbReference type="EMBL" id="JASWJB010000480">
    <property type="protein sequence ID" value="KAK2590140.1"/>
    <property type="molecule type" value="Genomic_DNA"/>
</dbReference>
<feature type="region of interest" description="Disordered" evidence="4">
    <location>
        <begin position="1"/>
        <end position="105"/>
    </location>
</feature>
<feature type="repeat" description="RCC1" evidence="3">
    <location>
        <begin position="425"/>
        <end position="492"/>
    </location>
</feature>
<comment type="caution">
    <text evidence="6">The sequence shown here is derived from an EMBL/GenBank/DDBJ whole genome shotgun (WGS) entry which is preliminary data.</text>
</comment>
<feature type="repeat" description="RCC1" evidence="3">
    <location>
        <begin position="369"/>
        <end position="424"/>
    </location>
</feature>
<feature type="compositionally biased region" description="Polar residues" evidence="4">
    <location>
        <begin position="87"/>
        <end position="105"/>
    </location>
</feature>
<evidence type="ECO:0000256" key="3">
    <source>
        <dbReference type="PROSITE-ProRule" id="PRU00235"/>
    </source>
</evidence>
<dbReference type="PROSITE" id="PS00626">
    <property type="entry name" value="RCC1_2"/>
    <property type="match status" value="3"/>
</dbReference>
<feature type="region of interest" description="Disordered" evidence="4">
    <location>
        <begin position="196"/>
        <end position="235"/>
    </location>
</feature>
<evidence type="ECO:0000256" key="2">
    <source>
        <dbReference type="ARBA" id="ARBA00022737"/>
    </source>
</evidence>
<feature type="repeat" description="RCC1" evidence="3">
    <location>
        <begin position="315"/>
        <end position="368"/>
    </location>
</feature>
<dbReference type="InterPro" id="IPR058923">
    <property type="entry name" value="RCC1-like_dom"/>
</dbReference>
<evidence type="ECO:0000313" key="6">
    <source>
        <dbReference type="EMBL" id="KAK2590140.1"/>
    </source>
</evidence>
<gene>
    <name evidence="6" type="ORF">QQS21_012181</name>
</gene>
<organism evidence="6 7">
    <name type="scientific">Conoideocrella luteorostrata</name>
    <dbReference type="NCBI Taxonomy" id="1105319"/>
    <lineage>
        <taxon>Eukaryota</taxon>
        <taxon>Fungi</taxon>
        <taxon>Dikarya</taxon>
        <taxon>Ascomycota</taxon>
        <taxon>Pezizomycotina</taxon>
        <taxon>Sordariomycetes</taxon>
        <taxon>Hypocreomycetidae</taxon>
        <taxon>Hypocreales</taxon>
        <taxon>Clavicipitaceae</taxon>
        <taxon>Conoideocrella</taxon>
    </lineage>
</organism>